<evidence type="ECO:0000313" key="2">
    <source>
        <dbReference type="Proteomes" id="UP001374584"/>
    </source>
</evidence>
<proteinExistence type="predicted"/>
<keyword evidence="2" id="KW-1185">Reference proteome</keyword>
<evidence type="ECO:0000313" key="1">
    <source>
        <dbReference type="EMBL" id="KAK7353666.1"/>
    </source>
</evidence>
<name>A0AAN9MGQ4_PHACN</name>
<dbReference type="EMBL" id="JAYMYR010000007">
    <property type="protein sequence ID" value="KAK7353666.1"/>
    <property type="molecule type" value="Genomic_DNA"/>
</dbReference>
<sequence length="67" mass="7545">MDMEIRMFCSSILLACSMRRKGIQHMVGLLEKQLASELSKMTLEEALTLARAFSHHLTLIGVAETDH</sequence>
<organism evidence="1 2">
    <name type="scientific">Phaseolus coccineus</name>
    <name type="common">Scarlet runner bean</name>
    <name type="synonym">Phaseolus multiflorus</name>
    <dbReference type="NCBI Taxonomy" id="3886"/>
    <lineage>
        <taxon>Eukaryota</taxon>
        <taxon>Viridiplantae</taxon>
        <taxon>Streptophyta</taxon>
        <taxon>Embryophyta</taxon>
        <taxon>Tracheophyta</taxon>
        <taxon>Spermatophyta</taxon>
        <taxon>Magnoliopsida</taxon>
        <taxon>eudicotyledons</taxon>
        <taxon>Gunneridae</taxon>
        <taxon>Pentapetalae</taxon>
        <taxon>rosids</taxon>
        <taxon>fabids</taxon>
        <taxon>Fabales</taxon>
        <taxon>Fabaceae</taxon>
        <taxon>Papilionoideae</taxon>
        <taxon>50 kb inversion clade</taxon>
        <taxon>NPAAA clade</taxon>
        <taxon>indigoferoid/millettioid clade</taxon>
        <taxon>Phaseoleae</taxon>
        <taxon>Phaseolus</taxon>
    </lineage>
</organism>
<comment type="caution">
    <text evidence="1">The sequence shown here is derived from an EMBL/GenBank/DDBJ whole genome shotgun (WGS) entry which is preliminary data.</text>
</comment>
<dbReference type="AlphaFoldDB" id="A0AAN9MGQ4"/>
<dbReference type="Proteomes" id="UP001374584">
    <property type="component" value="Unassembled WGS sequence"/>
</dbReference>
<gene>
    <name evidence="1" type="ORF">VNO80_19117</name>
</gene>
<accession>A0AAN9MGQ4</accession>
<protein>
    <submittedName>
        <fullName evidence="1">Uncharacterized protein</fullName>
    </submittedName>
</protein>
<reference evidence="1 2" key="1">
    <citation type="submission" date="2024-01" db="EMBL/GenBank/DDBJ databases">
        <title>The genomes of 5 underutilized Papilionoideae crops provide insights into root nodulation and disease resistanc.</title>
        <authorList>
            <person name="Jiang F."/>
        </authorList>
    </citation>
    <scope>NUCLEOTIDE SEQUENCE [LARGE SCALE GENOMIC DNA]</scope>
    <source>
        <strain evidence="1">JINMINGXINNONG_FW02</strain>
        <tissue evidence="1">Leaves</tissue>
    </source>
</reference>